<name>A0A3D8VKT0_9GAMM</name>
<dbReference type="GO" id="GO:0043565">
    <property type="term" value="F:sequence-specific DNA binding"/>
    <property type="evidence" value="ECO:0007669"/>
    <property type="project" value="TreeGrafter"/>
</dbReference>
<evidence type="ECO:0000256" key="4">
    <source>
        <dbReference type="ARBA" id="ARBA00023163"/>
    </source>
</evidence>
<dbReference type="SUPFAM" id="SSF46785">
    <property type="entry name" value="Winged helix' DNA-binding domain"/>
    <property type="match status" value="1"/>
</dbReference>
<reference evidence="6 7" key="1">
    <citation type="submission" date="2018-08" db="EMBL/GenBank/DDBJ databases">
        <title>Lysobacter soli KCTC 22011, whole genome shotgun sequence.</title>
        <authorList>
            <person name="Zhang X."/>
            <person name="Feng G."/>
            <person name="Zhu H."/>
        </authorList>
    </citation>
    <scope>NUCLEOTIDE SEQUENCE [LARGE SCALE GENOMIC DNA]</scope>
    <source>
        <strain evidence="6 7">KCTC 22011</strain>
    </source>
</reference>
<proteinExistence type="inferred from homology"/>
<feature type="domain" description="HTH lysR-type" evidence="5">
    <location>
        <begin position="1"/>
        <end position="59"/>
    </location>
</feature>
<evidence type="ECO:0000313" key="6">
    <source>
        <dbReference type="EMBL" id="RDY69761.1"/>
    </source>
</evidence>
<keyword evidence="7" id="KW-1185">Reference proteome</keyword>
<sequence>MDRIGDIALFLRVLDLGSISAAARSLDLSVAVASQRLKRLERDLGVRLLHRTTRRLHATPEGAALAEQGRPLVEDLEALTGGLRQAGVDVSGTLRVTASASFGRQYLSPLLPEFLALHPRVKLSIHLTDQMVDLVSSGFDLAIRIGALDDSTLVARKLAVNHRVLCASPEYLRRHGTPRTPQELADHECVLLVGSQGRQDVWRFGDGAGGEIVVRVRGRMETNYGEIVRDAVVAGMGIAIHSSWHVVRDLREGRLVQVLADYPIVDSGIYAVMPQRRLVPPRVRAFVDFLAGKFAVPPWNQAAQAIREAEVLAPLPRAGEGLG</sequence>
<dbReference type="Pfam" id="PF00126">
    <property type="entry name" value="HTH_1"/>
    <property type="match status" value="1"/>
</dbReference>
<dbReference type="PROSITE" id="PS50931">
    <property type="entry name" value="HTH_LYSR"/>
    <property type="match status" value="1"/>
</dbReference>
<dbReference type="GO" id="GO:0006351">
    <property type="term" value="P:DNA-templated transcription"/>
    <property type="evidence" value="ECO:0007669"/>
    <property type="project" value="TreeGrafter"/>
</dbReference>
<dbReference type="GO" id="GO:0003700">
    <property type="term" value="F:DNA-binding transcription factor activity"/>
    <property type="evidence" value="ECO:0007669"/>
    <property type="project" value="InterPro"/>
</dbReference>
<dbReference type="InterPro" id="IPR000847">
    <property type="entry name" value="LysR_HTH_N"/>
</dbReference>
<dbReference type="SUPFAM" id="SSF53850">
    <property type="entry name" value="Periplasmic binding protein-like II"/>
    <property type="match status" value="1"/>
</dbReference>
<dbReference type="RefSeq" id="WP_115840979.1">
    <property type="nucleotide sequence ID" value="NZ_CP183976.1"/>
</dbReference>
<evidence type="ECO:0000313" key="7">
    <source>
        <dbReference type="Proteomes" id="UP000256829"/>
    </source>
</evidence>
<keyword evidence="2" id="KW-0805">Transcription regulation</keyword>
<dbReference type="InterPro" id="IPR036390">
    <property type="entry name" value="WH_DNA-bd_sf"/>
</dbReference>
<dbReference type="Pfam" id="PF03466">
    <property type="entry name" value="LysR_substrate"/>
    <property type="match status" value="1"/>
</dbReference>
<dbReference type="PANTHER" id="PTHR30537:SF81">
    <property type="entry name" value="TRANSCRIPTIONAL REGULATOR-RELATED"/>
    <property type="match status" value="1"/>
</dbReference>
<evidence type="ECO:0000259" key="5">
    <source>
        <dbReference type="PROSITE" id="PS50931"/>
    </source>
</evidence>
<dbReference type="Gene3D" id="1.10.10.10">
    <property type="entry name" value="Winged helix-like DNA-binding domain superfamily/Winged helix DNA-binding domain"/>
    <property type="match status" value="1"/>
</dbReference>
<keyword evidence="4" id="KW-0804">Transcription</keyword>
<dbReference type="Proteomes" id="UP000256829">
    <property type="component" value="Unassembled WGS sequence"/>
</dbReference>
<dbReference type="EMBL" id="QTJR01000001">
    <property type="protein sequence ID" value="RDY69761.1"/>
    <property type="molecule type" value="Genomic_DNA"/>
</dbReference>
<dbReference type="AlphaFoldDB" id="A0A3D8VKT0"/>
<comment type="similarity">
    <text evidence="1">Belongs to the LysR transcriptional regulatory family.</text>
</comment>
<comment type="caution">
    <text evidence="6">The sequence shown here is derived from an EMBL/GenBank/DDBJ whole genome shotgun (WGS) entry which is preliminary data.</text>
</comment>
<dbReference type="FunFam" id="3.40.190.290:FF:000001">
    <property type="entry name" value="Transcriptional regulator, LysR family"/>
    <property type="match status" value="1"/>
</dbReference>
<evidence type="ECO:0000256" key="2">
    <source>
        <dbReference type="ARBA" id="ARBA00023015"/>
    </source>
</evidence>
<dbReference type="PANTHER" id="PTHR30537">
    <property type="entry name" value="HTH-TYPE TRANSCRIPTIONAL REGULATOR"/>
    <property type="match status" value="1"/>
</dbReference>
<organism evidence="6 7">
    <name type="scientific">Lysobacter soli</name>
    <dbReference type="NCBI Taxonomy" id="453783"/>
    <lineage>
        <taxon>Bacteria</taxon>
        <taxon>Pseudomonadati</taxon>
        <taxon>Pseudomonadota</taxon>
        <taxon>Gammaproteobacteria</taxon>
        <taxon>Lysobacterales</taxon>
        <taxon>Lysobacteraceae</taxon>
        <taxon>Lysobacter</taxon>
    </lineage>
</organism>
<evidence type="ECO:0000256" key="3">
    <source>
        <dbReference type="ARBA" id="ARBA00023125"/>
    </source>
</evidence>
<keyword evidence="3" id="KW-0238">DNA-binding</keyword>
<dbReference type="InterPro" id="IPR005119">
    <property type="entry name" value="LysR_subst-bd"/>
</dbReference>
<dbReference type="Gene3D" id="3.40.190.290">
    <property type="match status" value="1"/>
</dbReference>
<protein>
    <submittedName>
        <fullName evidence="6">LysR family transcriptional regulator</fullName>
    </submittedName>
</protein>
<gene>
    <name evidence="6" type="ORF">DX912_03235</name>
</gene>
<dbReference type="CDD" id="cd08422">
    <property type="entry name" value="PBP2_CrgA_like"/>
    <property type="match status" value="1"/>
</dbReference>
<dbReference type="InterPro" id="IPR058163">
    <property type="entry name" value="LysR-type_TF_proteobact-type"/>
</dbReference>
<evidence type="ECO:0000256" key="1">
    <source>
        <dbReference type="ARBA" id="ARBA00009437"/>
    </source>
</evidence>
<dbReference type="InterPro" id="IPR036388">
    <property type="entry name" value="WH-like_DNA-bd_sf"/>
</dbReference>
<accession>A0A3D8VKT0</accession>